<protein>
    <submittedName>
        <fullName evidence="1">Uncharacterized protein</fullName>
    </submittedName>
</protein>
<name>A0A0C3J3J5_PISTI</name>
<proteinExistence type="predicted"/>
<dbReference type="EMBL" id="KN831975">
    <property type="protein sequence ID" value="KIO03653.1"/>
    <property type="molecule type" value="Genomic_DNA"/>
</dbReference>
<keyword evidence="2" id="KW-1185">Reference proteome</keyword>
<reference evidence="2" key="2">
    <citation type="submission" date="2015-01" db="EMBL/GenBank/DDBJ databases">
        <title>Evolutionary Origins and Diversification of the Mycorrhizal Mutualists.</title>
        <authorList>
            <consortium name="DOE Joint Genome Institute"/>
            <consortium name="Mycorrhizal Genomics Consortium"/>
            <person name="Kohler A."/>
            <person name="Kuo A."/>
            <person name="Nagy L.G."/>
            <person name="Floudas D."/>
            <person name="Copeland A."/>
            <person name="Barry K.W."/>
            <person name="Cichocki N."/>
            <person name="Veneault-Fourrey C."/>
            <person name="LaButti K."/>
            <person name="Lindquist E.A."/>
            <person name="Lipzen A."/>
            <person name="Lundell T."/>
            <person name="Morin E."/>
            <person name="Murat C."/>
            <person name="Riley R."/>
            <person name="Ohm R."/>
            <person name="Sun H."/>
            <person name="Tunlid A."/>
            <person name="Henrissat B."/>
            <person name="Grigoriev I.V."/>
            <person name="Hibbett D.S."/>
            <person name="Martin F."/>
        </authorList>
    </citation>
    <scope>NUCLEOTIDE SEQUENCE [LARGE SCALE GENOMIC DNA]</scope>
    <source>
        <strain evidence="2">Marx 270</strain>
    </source>
</reference>
<sequence length="89" mass="9929">ISSRVEEAFKMYHYVPYSLLTLSAHAKVNMKGEDTSYILTLEGFATKSLDQVNELSISAADWINAACTAEERTRFHHGEECANALASHH</sequence>
<gene>
    <name evidence="1" type="ORF">M404DRAFT_144998</name>
</gene>
<dbReference type="InParanoid" id="A0A0C3J3J5"/>
<evidence type="ECO:0000313" key="2">
    <source>
        <dbReference type="Proteomes" id="UP000054217"/>
    </source>
</evidence>
<reference evidence="1 2" key="1">
    <citation type="submission" date="2014-04" db="EMBL/GenBank/DDBJ databases">
        <authorList>
            <consortium name="DOE Joint Genome Institute"/>
            <person name="Kuo A."/>
            <person name="Kohler A."/>
            <person name="Costa M.D."/>
            <person name="Nagy L.G."/>
            <person name="Floudas D."/>
            <person name="Copeland A."/>
            <person name="Barry K.W."/>
            <person name="Cichocki N."/>
            <person name="Veneault-Fourrey C."/>
            <person name="LaButti K."/>
            <person name="Lindquist E.A."/>
            <person name="Lipzen A."/>
            <person name="Lundell T."/>
            <person name="Morin E."/>
            <person name="Murat C."/>
            <person name="Sun H."/>
            <person name="Tunlid A."/>
            <person name="Henrissat B."/>
            <person name="Grigoriev I.V."/>
            <person name="Hibbett D.S."/>
            <person name="Martin F."/>
            <person name="Nordberg H.P."/>
            <person name="Cantor M.N."/>
            <person name="Hua S.X."/>
        </authorList>
    </citation>
    <scope>NUCLEOTIDE SEQUENCE [LARGE SCALE GENOMIC DNA]</scope>
    <source>
        <strain evidence="1 2">Marx 270</strain>
    </source>
</reference>
<evidence type="ECO:0000313" key="1">
    <source>
        <dbReference type="EMBL" id="KIO03653.1"/>
    </source>
</evidence>
<dbReference type="Proteomes" id="UP000054217">
    <property type="component" value="Unassembled WGS sequence"/>
</dbReference>
<feature type="non-terminal residue" evidence="1">
    <location>
        <position position="1"/>
    </location>
</feature>
<accession>A0A0C3J3J5</accession>
<dbReference type="OrthoDB" id="3265128at2759"/>
<dbReference type="STRING" id="870435.A0A0C3J3J5"/>
<dbReference type="AlphaFoldDB" id="A0A0C3J3J5"/>
<organism evidence="1 2">
    <name type="scientific">Pisolithus tinctorius Marx 270</name>
    <dbReference type="NCBI Taxonomy" id="870435"/>
    <lineage>
        <taxon>Eukaryota</taxon>
        <taxon>Fungi</taxon>
        <taxon>Dikarya</taxon>
        <taxon>Basidiomycota</taxon>
        <taxon>Agaricomycotina</taxon>
        <taxon>Agaricomycetes</taxon>
        <taxon>Agaricomycetidae</taxon>
        <taxon>Boletales</taxon>
        <taxon>Sclerodermatineae</taxon>
        <taxon>Pisolithaceae</taxon>
        <taxon>Pisolithus</taxon>
    </lineage>
</organism>
<dbReference type="HOGENOM" id="CLU_163514_0_0_1"/>